<comment type="caution">
    <text evidence="4">The sequence shown here is derived from an EMBL/GenBank/DDBJ whole genome shotgun (WGS) entry which is preliminary data.</text>
</comment>
<dbReference type="RefSeq" id="WP_188749414.1">
    <property type="nucleotide sequence ID" value="NZ_BMIK01000004.1"/>
</dbReference>
<dbReference type="Proteomes" id="UP000597338">
    <property type="component" value="Unassembled WGS sequence"/>
</dbReference>
<name>A0ABQ1LN68_9SPHI</name>
<dbReference type="InterPro" id="IPR016181">
    <property type="entry name" value="Acyl_CoA_acyltransferase"/>
</dbReference>
<keyword evidence="2" id="KW-0012">Acyltransferase</keyword>
<evidence type="ECO:0000256" key="2">
    <source>
        <dbReference type="ARBA" id="ARBA00023315"/>
    </source>
</evidence>
<dbReference type="Gene3D" id="3.40.630.30">
    <property type="match status" value="1"/>
</dbReference>
<dbReference type="EMBL" id="BMIK01000004">
    <property type="protein sequence ID" value="GGC25066.1"/>
    <property type="molecule type" value="Genomic_DNA"/>
</dbReference>
<dbReference type="InterPro" id="IPR050832">
    <property type="entry name" value="Bact_Acetyltransf"/>
</dbReference>
<evidence type="ECO:0000256" key="1">
    <source>
        <dbReference type="ARBA" id="ARBA00022679"/>
    </source>
</evidence>
<evidence type="ECO:0000313" key="5">
    <source>
        <dbReference type="Proteomes" id="UP000597338"/>
    </source>
</evidence>
<accession>A0ABQ1LN68</accession>
<dbReference type="PANTHER" id="PTHR43877">
    <property type="entry name" value="AMINOALKYLPHOSPHONATE N-ACETYLTRANSFERASE-RELATED-RELATED"/>
    <property type="match status" value="1"/>
</dbReference>
<dbReference type="CDD" id="cd04301">
    <property type="entry name" value="NAT_SF"/>
    <property type="match status" value="1"/>
</dbReference>
<proteinExistence type="predicted"/>
<evidence type="ECO:0000313" key="4">
    <source>
        <dbReference type="EMBL" id="GGC25066.1"/>
    </source>
</evidence>
<reference evidence="5" key="1">
    <citation type="journal article" date="2019" name="Int. J. Syst. Evol. Microbiol.">
        <title>The Global Catalogue of Microorganisms (GCM) 10K type strain sequencing project: providing services to taxonomists for standard genome sequencing and annotation.</title>
        <authorList>
            <consortium name="The Broad Institute Genomics Platform"/>
            <consortium name="The Broad Institute Genome Sequencing Center for Infectious Disease"/>
            <person name="Wu L."/>
            <person name="Ma J."/>
        </authorList>
    </citation>
    <scope>NUCLEOTIDE SEQUENCE [LARGE SCALE GENOMIC DNA]</scope>
    <source>
        <strain evidence="5">CGMCC 1.15342</strain>
    </source>
</reference>
<keyword evidence="1" id="KW-0808">Transferase</keyword>
<dbReference type="PROSITE" id="PS51186">
    <property type="entry name" value="GNAT"/>
    <property type="match status" value="1"/>
</dbReference>
<protein>
    <recommendedName>
        <fullName evidence="3">N-acetyltransferase domain-containing protein</fullName>
    </recommendedName>
</protein>
<dbReference type="InterPro" id="IPR000182">
    <property type="entry name" value="GNAT_dom"/>
</dbReference>
<sequence>MNETEIQAATSADVPTISTLAHAIWWPTYRDLLPHGQISLMLELMYSESALLDQLKNGQQFVFAVRNGTAVGFVGFQAKPAESIMRIEKLYVLPAEQGKGTGRQLINHVEMLASAVGIHCLELNVYRHNPAKTFYERQGFKVVSEVDIPYHGYTLNDYIMQKCQTMTSL</sequence>
<dbReference type="SUPFAM" id="SSF55729">
    <property type="entry name" value="Acyl-CoA N-acyltransferases (Nat)"/>
    <property type="match status" value="1"/>
</dbReference>
<feature type="domain" description="N-acetyltransferase" evidence="3">
    <location>
        <begin position="12"/>
        <end position="165"/>
    </location>
</feature>
<gene>
    <name evidence="4" type="ORF">GCM10011386_16270</name>
</gene>
<keyword evidence="5" id="KW-1185">Reference proteome</keyword>
<evidence type="ECO:0000259" key="3">
    <source>
        <dbReference type="PROSITE" id="PS51186"/>
    </source>
</evidence>
<dbReference type="Pfam" id="PF00583">
    <property type="entry name" value="Acetyltransf_1"/>
    <property type="match status" value="1"/>
</dbReference>
<organism evidence="4 5">
    <name type="scientific">Parapedobacter defluvii</name>
    <dbReference type="NCBI Taxonomy" id="2045106"/>
    <lineage>
        <taxon>Bacteria</taxon>
        <taxon>Pseudomonadati</taxon>
        <taxon>Bacteroidota</taxon>
        <taxon>Sphingobacteriia</taxon>
        <taxon>Sphingobacteriales</taxon>
        <taxon>Sphingobacteriaceae</taxon>
        <taxon>Parapedobacter</taxon>
    </lineage>
</organism>